<dbReference type="NCBIfam" id="NF012211">
    <property type="entry name" value="tand_rpt_95"/>
    <property type="match status" value="2"/>
</dbReference>
<evidence type="ECO:0000313" key="4">
    <source>
        <dbReference type="Proteomes" id="UP000184121"/>
    </source>
</evidence>
<accession>A0A1M7LSP3</accession>
<gene>
    <name evidence="3" type="ORF">SAMN05444366_4245</name>
</gene>
<sequence length="1193" mass="125240">IDNYDATYTYTITPSTGVTQTSGSVTAPAGSYTIKATLGSCSSSDSVAAVVNAQPSTPAVPTLSAVTQPTCVTFTGVITVTVQNLSDIYSFDNGQNFQTSNSKSGLIAGSYYVIIQNAAGCNSIAEQVIINAKPNCSPVTVDDTITAIEDTLFTSTVNLTANDTDVDQDALTVVAGTFTTTQGGTFILAADGSYTYMPAANFNGVDTVNYMVTDGNLSDIGTLTITVTAVNDAPVAVDDINVTDEDVTLTVAVNSPNNLLANDTDVDGDTLKISQFAIGSTIYTIGSTANLIEGSLTINANGSYVFVPKPDYNGSVPQVTYSITDGTSSATANLFITVNPANELLIIKDDTANSIVGSNQATTILNVLGNDTKGGLPIVISEVTITEMAVDPTGFIKLNSDGTIVLKANTPAGTYNLTYQVCELNTTNCATATVTISVIVPVIDALKETTVPINGTIGGTTISLVSNDTLNGDLVVIGTNPGQVILSPVSVPNGLTLNADGSIKIDAATQAGTYNVEYKICEVNNPTNCDSVISEVVVTGGILQANADIIGSVVGINQPTTLINVFANDTNNTLPVVASDMTLSVITQDPTGFITLNSDGTAVLGSNAPAGTYELIYQICEKLNPANCSSASIKVTVTAPTMTVTANSYCSNDVPYVSYTVVADNFTPNSLVTINWIDSANNVVATQTNLPLTGNVLWPGAIVDNNGIGIDWPGWLLTNGQWIEGADGFENTRTGVTMQFSLNPTVNVVVNYPPATAQCNARPTFAIKANNDIAGPIDSDKGQGATVNIFDNDTLNGSLANPANVVLSTVISNPNLDLKADGSIEIKPGTPTGNYQLTYQICDALNLSNCSQAIVIVSVVNVTDPAPPTPVKQIVATNDTATSVDGINGELEFINVLDNDLLNGVKINPADIVISNIPQSPYFEFNSDGSVNVKPNTPGGNYILIYRICEKADLSNCITAALNVFVEVPSIAIIKTAVFNDENGNGVENAGETISYKFKVTNTGNVPLVGITITDALPGILLSGQAINLAVNEFDETNFSAQYKITQDDIIRGSVSNQATVKGQSGRGVVVEDKSDDSSNLEDKPTVLPLNGCLIKINNAFSPNGDSKNSRFYIQGLECYPDNTVEIYNRWGVLVFDIDHYNNEDRAFIGVSAGRATIKETDGLPVGTYFYILKYKDSDSKPHELSGYLYINK</sequence>
<dbReference type="InterPro" id="IPR040853">
    <property type="entry name" value="RapA2_cadherin-like"/>
</dbReference>
<dbReference type="Proteomes" id="UP000184121">
    <property type="component" value="Unassembled WGS sequence"/>
</dbReference>
<dbReference type="InterPro" id="IPR047589">
    <property type="entry name" value="DUF11_rpt"/>
</dbReference>
<evidence type="ECO:0000313" key="3">
    <source>
        <dbReference type="EMBL" id="SHM80731.1"/>
    </source>
</evidence>
<keyword evidence="4" id="KW-1185">Reference proteome</keyword>
<feature type="domain" description="RapA2 cadherin-like" evidence="1">
    <location>
        <begin position="134"/>
        <end position="196"/>
    </location>
</feature>
<dbReference type="STRING" id="29534.SAMN05444366_4245"/>
<protein>
    <submittedName>
        <fullName evidence="3">Gliding motility-associated C-terminal domain-containing protein</fullName>
    </submittedName>
</protein>
<name>A0A1M7LSP3_9FLAO</name>
<dbReference type="Gene3D" id="2.60.40.2810">
    <property type="match status" value="1"/>
</dbReference>
<dbReference type="Pfam" id="PF17803">
    <property type="entry name" value="Cadherin_4"/>
    <property type="match status" value="2"/>
</dbReference>
<dbReference type="InterPro" id="IPR055354">
    <property type="entry name" value="DUF7507"/>
</dbReference>
<feature type="domain" description="RapA2 cadherin-like" evidence="1">
    <location>
        <begin position="222"/>
        <end position="306"/>
    </location>
</feature>
<evidence type="ECO:0000259" key="2">
    <source>
        <dbReference type="Pfam" id="PF24346"/>
    </source>
</evidence>
<dbReference type="Pfam" id="PF17963">
    <property type="entry name" value="Big_9"/>
    <property type="match status" value="1"/>
</dbReference>
<dbReference type="NCBIfam" id="TIGR01451">
    <property type="entry name" value="B_ant_repeat"/>
    <property type="match status" value="1"/>
</dbReference>
<dbReference type="RefSeq" id="WP_072975517.1">
    <property type="nucleotide sequence ID" value="NZ_FRBY01000006.1"/>
</dbReference>
<evidence type="ECO:0000259" key="1">
    <source>
        <dbReference type="Pfam" id="PF17803"/>
    </source>
</evidence>
<reference evidence="4" key="1">
    <citation type="submission" date="2016-11" db="EMBL/GenBank/DDBJ databases">
        <authorList>
            <person name="Varghese N."/>
            <person name="Submissions S."/>
        </authorList>
    </citation>
    <scope>NUCLEOTIDE SEQUENCE [LARGE SCALE GENOMIC DNA]</scope>
    <source>
        <strain evidence="4">DSM 1811</strain>
    </source>
</reference>
<organism evidence="3 4">
    <name type="scientific">Flavobacterium saccharophilum</name>
    <dbReference type="NCBI Taxonomy" id="29534"/>
    <lineage>
        <taxon>Bacteria</taxon>
        <taxon>Pseudomonadati</taxon>
        <taxon>Bacteroidota</taxon>
        <taxon>Flavobacteriia</taxon>
        <taxon>Flavobacteriales</taxon>
        <taxon>Flavobacteriaceae</taxon>
        <taxon>Flavobacterium</taxon>
    </lineage>
</organism>
<dbReference type="Gene3D" id="2.60.40.1200">
    <property type="match status" value="1"/>
</dbReference>
<dbReference type="OrthoDB" id="9805017at2"/>
<dbReference type="AlphaFoldDB" id="A0A1M7LSP3"/>
<feature type="domain" description="DUF7507" evidence="2">
    <location>
        <begin position="969"/>
        <end position="1073"/>
    </location>
</feature>
<dbReference type="Pfam" id="PF13585">
    <property type="entry name" value="CHU_C"/>
    <property type="match status" value="1"/>
</dbReference>
<dbReference type="EMBL" id="FRBY01000006">
    <property type="protein sequence ID" value="SHM80731.1"/>
    <property type="molecule type" value="Genomic_DNA"/>
</dbReference>
<dbReference type="Pfam" id="PF24346">
    <property type="entry name" value="DUF7507"/>
    <property type="match status" value="1"/>
</dbReference>
<proteinExistence type="predicted"/>
<feature type="non-terminal residue" evidence="3">
    <location>
        <position position="1"/>
    </location>
</feature>